<dbReference type="RefSeq" id="WP_279247789.1">
    <property type="nucleotide sequence ID" value="NZ_SHNO01000001.1"/>
</dbReference>
<evidence type="ECO:0000313" key="2">
    <source>
        <dbReference type="EMBL" id="MCX2976034.1"/>
    </source>
</evidence>
<dbReference type="EMBL" id="SHNO01000001">
    <property type="protein sequence ID" value="MCX2976034.1"/>
    <property type="molecule type" value="Genomic_DNA"/>
</dbReference>
<accession>A0ABT3T3E1</accession>
<dbReference type="InterPro" id="IPR052741">
    <property type="entry name" value="Mitochondrial_HTD2"/>
</dbReference>
<dbReference type="InterPro" id="IPR029069">
    <property type="entry name" value="HotDog_dom_sf"/>
</dbReference>
<evidence type="ECO:0000313" key="3">
    <source>
        <dbReference type="Proteomes" id="UP001143304"/>
    </source>
</evidence>
<sequence>MSKVDIDRLQTWIGRSEMREDSLVAAPVDRLSATLDHPSSLAGPAGALPPCWHWLYFHSAEPNSGLGSDGHPKRGGFLPPVPLPRRMWAGSRVTFLSPLMLGDMARKQSTIIDIRQRHGGSGALVFVTLRHEIFVKDKLVIEEIQDLVYRDRDIAHGKTVPAPDEAQWQRKLRPDSVMLFRYSALTFNSHRIHFDRNYATAVEGYPSLIVQGPLTATLLLDLLCRRQPAVTLACFEFRAVAPVLEGSDLTLQGRRDGELITLWATDAHGSLTMEAQARVAVG</sequence>
<gene>
    <name evidence="2" type="ORF">EYC82_01520</name>
</gene>
<protein>
    <submittedName>
        <fullName evidence="2">Acyl-CoA dehydrogenase</fullName>
    </submittedName>
</protein>
<reference evidence="2" key="1">
    <citation type="submission" date="2019-02" db="EMBL/GenBank/DDBJ databases">
        <authorList>
            <person name="Li S.-H."/>
        </authorList>
    </citation>
    <scope>NUCLEOTIDE SEQUENCE</scope>
    <source>
        <strain evidence="2">IMCC11814</strain>
    </source>
</reference>
<keyword evidence="3" id="KW-1185">Reference proteome</keyword>
<dbReference type="PANTHER" id="PTHR28152:SF1">
    <property type="entry name" value="HYDROXYACYL-THIOESTER DEHYDRATASE TYPE 2, MITOCHONDRIAL"/>
    <property type="match status" value="1"/>
</dbReference>
<organism evidence="2 3">
    <name type="scientific">Candidatus Marimicrobium litorale</name>
    <dbReference type="NCBI Taxonomy" id="2518991"/>
    <lineage>
        <taxon>Bacteria</taxon>
        <taxon>Pseudomonadati</taxon>
        <taxon>Pseudomonadota</taxon>
        <taxon>Gammaproteobacteria</taxon>
        <taxon>Cellvibrionales</taxon>
        <taxon>Halieaceae</taxon>
        <taxon>Marimicrobium</taxon>
    </lineage>
</organism>
<dbReference type="SUPFAM" id="SSF54637">
    <property type="entry name" value="Thioesterase/thiol ester dehydrase-isomerase"/>
    <property type="match status" value="2"/>
</dbReference>
<comment type="caution">
    <text evidence="2">The sequence shown here is derived from an EMBL/GenBank/DDBJ whole genome shotgun (WGS) entry which is preliminary data.</text>
</comment>
<dbReference type="InterPro" id="IPR039569">
    <property type="entry name" value="FAS1-like_DH_region"/>
</dbReference>
<dbReference type="Proteomes" id="UP001143304">
    <property type="component" value="Unassembled WGS sequence"/>
</dbReference>
<name>A0ABT3T3E1_9GAMM</name>
<proteinExistence type="predicted"/>
<dbReference type="Gene3D" id="3.10.129.10">
    <property type="entry name" value="Hotdog Thioesterase"/>
    <property type="match status" value="1"/>
</dbReference>
<evidence type="ECO:0000259" key="1">
    <source>
        <dbReference type="Pfam" id="PF13452"/>
    </source>
</evidence>
<feature type="domain" description="FAS1-like dehydratase" evidence="1">
    <location>
        <begin position="78"/>
        <end position="141"/>
    </location>
</feature>
<dbReference type="Pfam" id="PF13452">
    <property type="entry name" value="FAS1_DH_region"/>
    <property type="match status" value="1"/>
</dbReference>
<dbReference type="PANTHER" id="PTHR28152">
    <property type="entry name" value="HYDROXYACYL-THIOESTER DEHYDRATASE TYPE 2, MITOCHONDRIAL"/>
    <property type="match status" value="1"/>
</dbReference>